<dbReference type="InterPro" id="IPR029787">
    <property type="entry name" value="Nucleotide_cyclase"/>
</dbReference>
<accession>A0A413PLM6</accession>
<evidence type="ECO:0000313" key="2">
    <source>
        <dbReference type="EMBL" id="RGZ76948.1"/>
    </source>
</evidence>
<proteinExistence type="predicted"/>
<organism evidence="2 3">
    <name type="scientific">Agathobacter rectalis</name>
    <dbReference type="NCBI Taxonomy" id="39491"/>
    <lineage>
        <taxon>Bacteria</taxon>
        <taxon>Bacillati</taxon>
        <taxon>Bacillota</taxon>
        <taxon>Clostridia</taxon>
        <taxon>Lachnospirales</taxon>
        <taxon>Lachnospiraceae</taxon>
        <taxon>Agathobacter</taxon>
    </lineage>
</organism>
<name>A0A413PLM6_9FIRM</name>
<dbReference type="SUPFAM" id="SSF55073">
    <property type="entry name" value="Nucleotide cyclase"/>
    <property type="match status" value="1"/>
</dbReference>
<gene>
    <name evidence="2" type="ORF">DW975_00955</name>
</gene>
<dbReference type="Gene3D" id="3.30.70.270">
    <property type="match status" value="1"/>
</dbReference>
<dbReference type="InterPro" id="IPR000160">
    <property type="entry name" value="GGDEF_dom"/>
</dbReference>
<comment type="caution">
    <text evidence="2">The sequence shown here is derived from an EMBL/GenBank/DDBJ whole genome shotgun (WGS) entry which is preliminary data.</text>
</comment>
<reference evidence="2 3" key="1">
    <citation type="submission" date="2018-08" db="EMBL/GenBank/DDBJ databases">
        <title>A genome reference for cultivated species of the human gut microbiota.</title>
        <authorList>
            <person name="Zou Y."/>
            <person name="Xue W."/>
            <person name="Luo G."/>
        </authorList>
    </citation>
    <scope>NUCLEOTIDE SEQUENCE [LARGE SCALE GENOMIC DNA]</scope>
    <source>
        <strain evidence="2 3">AM48-7</strain>
    </source>
</reference>
<dbReference type="Proteomes" id="UP000283431">
    <property type="component" value="Unassembled WGS sequence"/>
</dbReference>
<dbReference type="EMBL" id="QSEN01000001">
    <property type="protein sequence ID" value="RGZ76948.1"/>
    <property type="molecule type" value="Genomic_DNA"/>
</dbReference>
<sequence length="64" mass="7355">MLRGHREASRVICNPYNIHGRKIKIGVSCGYALYPSDADKVESLLKIADSRMYAEKEKHHADRR</sequence>
<protein>
    <submittedName>
        <fullName evidence="2">Diguanylate cyclase</fullName>
    </submittedName>
</protein>
<feature type="domain" description="GGDEF" evidence="1">
    <location>
        <begin position="12"/>
        <end position="59"/>
    </location>
</feature>
<dbReference type="InterPro" id="IPR043128">
    <property type="entry name" value="Rev_trsase/Diguanyl_cyclase"/>
</dbReference>
<evidence type="ECO:0000259" key="1">
    <source>
        <dbReference type="Pfam" id="PF00990"/>
    </source>
</evidence>
<dbReference type="Pfam" id="PF00990">
    <property type="entry name" value="GGDEF"/>
    <property type="match status" value="1"/>
</dbReference>
<dbReference type="AlphaFoldDB" id="A0A413PLM6"/>
<evidence type="ECO:0000313" key="3">
    <source>
        <dbReference type="Proteomes" id="UP000283431"/>
    </source>
</evidence>